<accession>A0A5C6UVP3</accession>
<gene>
    <name evidence="2" type="ORF">FRX97_10675</name>
</gene>
<dbReference type="AlphaFoldDB" id="A0A5C6UVP3"/>
<comment type="caution">
    <text evidence="2">The sequence shown here is derived from an EMBL/GenBank/DDBJ whole genome shotgun (WGS) entry which is preliminary data.</text>
</comment>
<evidence type="ECO:0000256" key="1">
    <source>
        <dbReference type="SAM" id="Phobius"/>
    </source>
</evidence>
<feature type="transmembrane region" description="Helical" evidence="1">
    <location>
        <begin position="7"/>
        <end position="29"/>
    </location>
</feature>
<sequence length="147" mass="16259">MKKWIKISLISSASIMIVLVAILAVHIYMVTGNGPKHPTANWQLGKIDFQEPLDSLQTVSAKKAIWSVAGVKQAVFHPEGKNVVFAINTNGDLTHDKVYEQFSTKIDFQAELFQPSGEQLAASCPVIDEESITYKLGSYFQNLFASK</sequence>
<dbReference type="OrthoDB" id="1374030at2"/>
<protein>
    <submittedName>
        <fullName evidence="2">Heavy-metal-associated domain-containing protein</fullName>
    </submittedName>
</protein>
<keyword evidence="1" id="KW-0472">Membrane</keyword>
<evidence type="ECO:0000313" key="2">
    <source>
        <dbReference type="EMBL" id="TXC76206.1"/>
    </source>
</evidence>
<keyword evidence="1" id="KW-0812">Transmembrane</keyword>
<dbReference type="EMBL" id="VORB01000010">
    <property type="protein sequence ID" value="TXC76206.1"/>
    <property type="molecule type" value="Genomic_DNA"/>
</dbReference>
<organism evidence="2 3">
    <name type="scientific">Luteibaculum oceani</name>
    <dbReference type="NCBI Taxonomy" id="1294296"/>
    <lineage>
        <taxon>Bacteria</taxon>
        <taxon>Pseudomonadati</taxon>
        <taxon>Bacteroidota</taxon>
        <taxon>Flavobacteriia</taxon>
        <taxon>Flavobacteriales</taxon>
        <taxon>Luteibaculaceae</taxon>
        <taxon>Luteibaculum</taxon>
    </lineage>
</organism>
<evidence type="ECO:0000313" key="3">
    <source>
        <dbReference type="Proteomes" id="UP000321168"/>
    </source>
</evidence>
<dbReference type="Proteomes" id="UP000321168">
    <property type="component" value="Unassembled WGS sequence"/>
</dbReference>
<keyword evidence="1" id="KW-1133">Transmembrane helix</keyword>
<keyword evidence="3" id="KW-1185">Reference proteome</keyword>
<name>A0A5C6UVP3_9FLAO</name>
<dbReference type="RefSeq" id="WP_147015208.1">
    <property type="nucleotide sequence ID" value="NZ_VORB01000010.1"/>
</dbReference>
<reference evidence="2 3" key="1">
    <citation type="submission" date="2019-08" db="EMBL/GenBank/DDBJ databases">
        <title>Genome of Luteibaculum oceani JCM 18817.</title>
        <authorList>
            <person name="Bowman J.P."/>
        </authorList>
    </citation>
    <scope>NUCLEOTIDE SEQUENCE [LARGE SCALE GENOMIC DNA]</scope>
    <source>
        <strain evidence="2 3">JCM 18817</strain>
    </source>
</reference>
<proteinExistence type="predicted"/>